<evidence type="ECO:0000313" key="2">
    <source>
        <dbReference type="Proteomes" id="UP000335636"/>
    </source>
</evidence>
<accession>A0A5E4BNA6</accession>
<organism evidence="1 2">
    <name type="scientific">Marmota monax</name>
    <name type="common">Woodchuck</name>
    <dbReference type="NCBI Taxonomy" id="9995"/>
    <lineage>
        <taxon>Eukaryota</taxon>
        <taxon>Metazoa</taxon>
        <taxon>Chordata</taxon>
        <taxon>Craniata</taxon>
        <taxon>Vertebrata</taxon>
        <taxon>Euteleostomi</taxon>
        <taxon>Mammalia</taxon>
        <taxon>Eutheria</taxon>
        <taxon>Euarchontoglires</taxon>
        <taxon>Glires</taxon>
        <taxon>Rodentia</taxon>
        <taxon>Sciuromorpha</taxon>
        <taxon>Sciuridae</taxon>
        <taxon>Xerinae</taxon>
        <taxon>Marmotini</taxon>
        <taxon>Marmota</taxon>
    </lineage>
</organism>
<reference evidence="1" key="1">
    <citation type="submission" date="2019-04" db="EMBL/GenBank/DDBJ databases">
        <authorList>
            <person name="Alioto T."/>
            <person name="Alioto T."/>
        </authorList>
    </citation>
    <scope>NUCLEOTIDE SEQUENCE [LARGE SCALE GENOMIC DNA]</scope>
</reference>
<dbReference type="Proteomes" id="UP000335636">
    <property type="component" value="Unassembled WGS sequence"/>
</dbReference>
<feature type="non-terminal residue" evidence="1">
    <location>
        <position position="71"/>
    </location>
</feature>
<gene>
    <name evidence="1" type="ORF">MONAX_5E014407</name>
</gene>
<protein>
    <submittedName>
        <fullName evidence="1">Uncharacterized protein</fullName>
    </submittedName>
</protein>
<sequence>LQRWPGVGLHFHRAALNHPGAAIFTHVYVICCVPGVLDVPLRFPKLHLSEWFACEVDEGGPHSEGGPHCVS</sequence>
<dbReference type="EMBL" id="CABDUW010000494">
    <property type="protein sequence ID" value="VTJ70152.1"/>
    <property type="molecule type" value="Genomic_DNA"/>
</dbReference>
<name>A0A5E4BNA6_MARMO</name>
<dbReference type="AlphaFoldDB" id="A0A5E4BNA6"/>
<comment type="caution">
    <text evidence="1">The sequence shown here is derived from an EMBL/GenBank/DDBJ whole genome shotgun (WGS) entry which is preliminary data.</text>
</comment>
<keyword evidence="2" id="KW-1185">Reference proteome</keyword>
<evidence type="ECO:0000313" key="1">
    <source>
        <dbReference type="EMBL" id="VTJ70152.1"/>
    </source>
</evidence>
<proteinExistence type="predicted"/>
<feature type="non-terminal residue" evidence="1">
    <location>
        <position position="1"/>
    </location>
</feature>